<keyword evidence="7" id="KW-0156">Chromatin regulator</keyword>
<dbReference type="OMA" id="THASTTW"/>
<dbReference type="GO" id="GO:0044545">
    <property type="term" value="C:NSL complex"/>
    <property type="evidence" value="ECO:0007669"/>
    <property type="project" value="TreeGrafter"/>
</dbReference>
<evidence type="ECO:0000256" key="10">
    <source>
        <dbReference type="ARBA" id="ARBA00032947"/>
    </source>
</evidence>
<dbReference type="Pfam" id="PF13891">
    <property type="entry name" value="zf-C3HC3H_KANSL2"/>
    <property type="match status" value="2"/>
</dbReference>
<comment type="function">
    <text evidence="12">Non-catalytic component of the NSL histone acetyltransferase complex, a multiprotein complex that mediates histone H4 acetylation at 'Lys-5'- and 'Lys-8' (H4K5ac and H4K8ac) at transcription start sites and promotes transcription initiation. Required for NSL complex stability and for transcription of intraciliary transport genes in both ciliated and non-ciliated cells by regulating histone H4 acetylation at 'Lys-5'- and 'Lys-12' (H4K5ac and H4K12ac). This is necessary for cilium assembly in ciliated cells and for organization of the microtubule cytoskeleton in non-ciliated cells. Required within the NSL complex to maintain nuclear architecture stability by promoting KAT8-mediated acetylation of lamin LMNA.</text>
</comment>
<dbReference type="EMBL" id="VCGU01000010">
    <property type="protein sequence ID" value="TRY69091.1"/>
    <property type="molecule type" value="Genomic_DNA"/>
</dbReference>
<dbReference type="InterPro" id="IPR025927">
    <property type="entry name" value="Znf_KANL2-like"/>
</dbReference>
<evidence type="ECO:0000259" key="15">
    <source>
        <dbReference type="Pfam" id="PF13891"/>
    </source>
</evidence>
<evidence type="ECO:0000256" key="9">
    <source>
        <dbReference type="ARBA" id="ARBA00023242"/>
    </source>
</evidence>
<protein>
    <recommendedName>
        <fullName evidence="3">KAT8 regulatory NSL complex subunit 2</fullName>
    </recommendedName>
    <alternativeName>
        <fullName evidence="11">NSL complex protein NSL2</fullName>
    </alternativeName>
    <alternativeName>
        <fullName evidence="10">Non-specific lethal 2 homolog</fullName>
    </alternativeName>
</protein>
<proteinExistence type="predicted"/>
<dbReference type="PANTHER" id="PTHR13453">
    <property type="entry name" value="KAT8 REGULATORY NSL COMPLEX SUBUNIT 2"/>
    <property type="match status" value="1"/>
</dbReference>
<evidence type="ECO:0000256" key="7">
    <source>
        <dbReference type="ARBA" id="ARBA00022853"/>
    </source>
</evidence>
<dbReference type="InterPro" id="IPR026316">
    <property type="entry name" value="NSL2"/>
</dbReference>
<evidence type="ECO:0000256" key="11">
    <source>
        <dbReference type="ARBA" id="ARBA00033378"/>
    </source>
</evidence>
<feature type="compositionally biased region" description="Basic and acidic residues" evidence="14">
    <location>
        <begin position="118"/>
        <end position="128"/>
    </location>
</feature>
<gene>
    <name evidence="16" type="ORF">TCAL_09346</name>
</gene>
<dbReference type="GO" id="GO:0005739">
    <property type="term" value="C:mitochondrion"/>
    <property type="evidence" value="ECO:0007669"/>
    <property type="project" value="UniProtKB-SubCell"/>
</dbReference>
<dbReference type="GO" id="GO:0005634">
    <property type="term" value="C:nucleus"/>
    <property type="evidence" value="ECO:0007669"/>
    <property type="project" value="UniProtKB-SubCell"/>
</dbReference>
<feature type="region of interest" description="Disordered" evidence="14">
    <location>
        <begin position="164"/>
        <end position="200"/>
    </location>
</feature>
<accession>A0A553NUI2</accession>
<dbReference type="PANTHER" id="PTHR13453:SF1">
    <property type="entry name" value="KAT8 REGULATORY NSL COMPLEX SUBUNIT 2"/>
    <property type="match status" value="1"/>
</dbReference>
<organism evidence="16 17">
    <name type="scientific">Tigriopus californicus</name>
    <name type="common">Marine copepod</name>
    <dbReference type="NCBI Taxonomy" id="6832"/>
    <lineage>
        <taxon>Eukaryota</taxon>
        <taxon>Metazoa</taxon>
        <taxon>Ecdysozoa</taxon>
        <taxon>Arthropoda</taxon>
        <taxon>Crustacea</taxon>
        <taxon>Multicrustacea</taxon>
        <taxon>Hexanauplia</taxon>
        <taxon>Copepoda</taxon>
        <taxon>Harpacticoida</taxon>
        <taxon>Harpacticidae</taxon>
        <taxon>Tigriopus</taxon>
    </lineage>
</organism>
<evidence type="ECO:0000256" key="4">
    <source>
        <dbReference type="ARBA" id="ARBA00022499"/>
    </source>
</evidence>
<evidence type="ECO:0000256" key="6">
    <source>
        <dbReference type="ARBA" id="ARBA00022843"/>
    </source>
</evidence>
<evidence type="ECO:0000256" key="1">
    <source>
        <dbReference type="ARBA" id="ARBA00004123"/>
    </source>
</evidence>
<feature type="compositionally biased region" description="Basic and acidic residues" evidence="14">
    <location>
        <begin position="165"/>
        <end position="187"/>
    </location>
</feature>
<feature type="region of interest" description="Disordered" evidence="14">
    <location>
        <begin position="439"/>
        <end position="477"/>
    </location>
</feature>
<keyword evidence="8" id="KW-0496">Mitochondrion</keyword>
<sequence length="477" mass="52448">MNCRYARHACQRDCHPGYEYCAKHILEEPKAPFKACAVNVSVPPTPTASLHHPTTTPVTSAALGGPGTGVTGTHASTTWALGSGGTTATTTTTTTTTSMPLAGGLSRPASRKCGKPAPKQDKKDGMCSDHAKKALIIRTRLQSNKRPADLAQRALADLQHYKRLRHDEPEHSPASKSDASPKKDEKPLVPSTPLNGLPSTTVSPVVVKTVKSETDKPAVPLSDQDKLDLLLDGVPPASQRFLGHGTDVDPDEDIPNFIEDAWPTEEERRSYKQSVRKEKEDQLMSIHRQPKDTIEDMLQYERIKALNHYNRPQGLEAVLQKELMLKRKRHSEKGEYKPPSFAKCSFNLTESTKCGEICIPMSKYCIKHVLQDSTQVLFRECGVTTQADDGPCETPIPHVVESSTCVYHTVLQPSIYEEKEPDKPEAVVEEVKVETCTEVAEAKDKESSTNSIDNLPQPMDIETGLDNNVSKSEEGKV</sequence>
<feature type="domain" description="KANL2-like probable zinc-finger" evidence="15">
    <location>
        <begin position="3"/>
        <end position="41"/>
    </location>
</feature>
<name>A0A553NUI2_TIGCA</name>
<evidence type="ECO:0000256" key="13">
    <source>
        <dbReference type="ARBA" id="ARBA00093543"/>
    </source>
</evidence>
<evidence type="ECO:0000256" key="5">
    <source>
        <dbReference type="ARBA" id="ARBA00022553"/>
    </source>
</evidence>
<evidence type="ECO:0000256" key="14">
    <source>
        <dbReference type="SAM" id="MobiDB-lite"/>
    </source>
</evidence>
<feature type="compositionally biased region" description="Low complexity" evidence="14">
    <location>
        <begin position="77"/>
        <end position="98"/>
    </location>
</feature>
<feature type="domain" description="KANL2-like probable zinc-finger" evidence="15">
    <location>
        <begin position="346"/>
        <end position="409"/>
    </location>
</feature>
<comment type="caution">
    <text evidence="16">The sequence shown here is derived from an EMBL/GenBank/DDBJ whole genome shotgun (WGS) entry which is preliminary data.</text>
</comment>
<comment type="subcellular location">
    <subcellularLocation>
        <location evidence="2">Mitochondrion</location>
    </subcellularLocation>
    <subcellularLocation>
        <location evidence="1">Nucleus</location>
    </subcellularLocation>
</comment>
<evidence type="ECO:0000256" key="12">
    <source>
        <dbReference type="ARBA" id="ARBA00093359"/>
    </source>
</evidence>
<reference evidence="16 17" key="1">
    <citation type="journal article" date="2018" name="Nat. Ecol. Evol.">
        <title>Genomic signatures of mitonuclear coevolution across populations of Tigriopus californicus.</title>
        <authorList>
            <person name="Barreto F.S."/>
            <person name="Watson E.T."/>
            <person name="Lima T.G."/>
            <person name="Willett C.S."/>
            <person name="Edmands S."/>
            <person name="Li W."/>
            <person name="Burton R.S."/>
        </authorList>
    </citation>
    <scope>NUCLEOTIDE SEQUENCE [LARGE SCALE GENOMIC DNA]</scope>
    <source>
        <strain evidence="16 17">San Diego</strain>
    </source>
</reference>
<dbReference type="Proteomes" id="UP000318571">
    <property type="component" value="Chromosome 1"/>
</dbReference>
<dbReference type="GO" id="GO:0006325">
    <property type="term" value="P:chromatin organization"/>
    <property type="evidence" value="ECO:0007669"/>
    <property type="project" value="UniProtKB-KW"/>
</dbReference>
<keyword evidence="4" id="KW-1017">Isopeptide bond</keyword>
<dbReference type="AlphaFoldDB" id="A0A553NUI2"/>
<evidence type="ECO:0000313" key="16">
    <source>
        <dbReference type="EMBL" id="TRY69091.1"/>
    </source>
</evidence>
<comment type="subunit">
    <text evidence="13">Component of the NSL complex at least composed of KAT8/MOF, KANSL1, KANSL2, KANSL3, MCRS1, PHF20, OGT1/OGT, WDR5 and HCFC1.</text>
</comment>
<evidence type="ECO:0000313" key="17">
    <source>
        <dbReference type="Proteomes" id="UP000318571"/>
    </source>
</evidence>
<dbReference type="STRING" id="6832.A0A553NUI2"/>
<keyword evidence="6" id="KW-0832">Ubl conjugation</keyword>
<feature type="region of interest" description="Disordered" evidence="14">
    <location>
        <begin position="77"/>
        <end position="128"/>
    </location>
</feature>
<evidence type="ECO:0000256" key="3">
    <source>
        <dbReference type="ARBA" id="ARBA00015508"/>
    </source>
</evidence>
<keyword evidence="5" id="KW-0597">Phosphoprotein</keyword>
<keyword evidence="9" id="KW-0539">Nucleus</keyword>
<evidence type="ECO:0000256" key="8">
    <source>
        <dbReference type="ARBA" id="ARBA00023128"/>
    </source>
</evidence>
<keyword evidence="17" id="KW-1185">Reference proteome</keyword>
<evidence type="ECO:0000256" key="2">
    <source>
        <dbReference type="ARBA" id="ARBA00004173"/>
    </source>
</evidence>